<accession>A0A6A4GKU6</accession>
<proteinExistence type="predicted"/>
<protein>
    <recommendedName>
        <fullName evidence="5">ATPase dynein-related AAA domain-containing protein</fullName>
    </recommendedName>
</protein>
<gene>
    <name evidence="3" type="ORF">BT96DRAFT_1006606</name>
</gene>
<evidence type="ECO:0008006" key="5">
    <source>
        <dbReference type="Google" id="ProtNLM"/>
    </source>
</evidence>
<dbReference type="GO" id="GO:0005634">
    <property type="term" value="C:nucleus"/>
    <property type="evidence" value="ECO:0007669"/>
    <property type="project" value="TreeGrafter"/>
</dbReference>
<dbReference type="Gene3D" id="3.40.50.300">
    <property type="entry name" value="P-loop containing nucleotide triphosphate hydrolases"/>
    <property type="match status" value="1"/>
</dbReference>
<dbReference type="InterPro" id="IPR027417">
    <property type="entry name" value="P-loop_NTPase"/>
</dbReference>
<dbReference type="OrthoDB" id="5186at2759"/>
<dbReference type="EMBL" id="ML769933">
    <property type="protein sequence ID" value="KAE9385905.1"/>
    <property type="molecule type" value="Genomic_DNA"/>
</dbReference>
<sequence length="223" mass="25269">MPNRVEEHPFRIRDGTHYISQAHMFLILIPVLEALNRLLDDNRELVIPENGEVIRPHPHFMLFATQNPQALYVWEEGPVAHAAHGKKVVAVFGELQKRRQSGGVFESKQGFAAHTSGFVPLYQEEIDKVALKEAIESTMDVRIDEHALYDFESWEADLAQFHCRVPSDSSLIWTKAMRHLFVLLTRALRFNEPVLLVGETGSGKISACQVFAATISRNHVAFT</sequence>
<dbReference type="GO" id="GO:0030687">
    <property type="term" value="C:preribosome, large subunit precursor"/>
    <property type="evidence" value="ECO:0007669"/>
    <property type="project" value="TreeGrafter"/>
</dbReference>
<organism evidence="3 4">
    <name type="scientific">Gymnopus androsaceus JB14</name>
    <dbReference type="NCBI Taxonomy" id="1447944"/>
    <lineage>
        <taxon>Eukaryota</taxon>
        <taxon>Fungi</taxon>
        <taxon>Dikarya</taxon>
        <taxon>Basidiomycota</taxon>
        <taxon>Agaricomycotina</taxon>
        <taxon>Agaricomycetes</taxon>
        <taxon>Agaricomycetidae</taxon>
        <taxon>Agaricales</taxon>
        <taxon>Marasmiineae</taxon>
        <taxon>Omphalotaceae</taxon>
        <taxon>Gymnopus</taxon>
    </lineage>
</organism>
<evidence type="ECO:0000256" key="2">
    <source>
        <dbReference type="ARBA" id="ARBA00022840"/>
    </source>
</evidence>
<dbReference type="PANTHER" id="PTHR48103">
    <property type="entry name" value="MIDASIN-RELATED"/>
    <property type="match status" value="1"/>
</dbReference>
<name>A0A6A4GKU6_9AGAR</name>
<dbReference type="GO" id="GO:0000055">
    <property type="term" value="P:ribosomal large subunit export from nucleus"/>
    <property type="evidence" value="ECO:0007669"/>
    <property type="project" value="TreeGrafter"/>
</dbReference>
<dbReference type="GO" id="GO:0005524">
    <property type="term" value="F:ATP binding"/>
    <property type="evidence" value="ECO:0007669"/>
    <property type="project" value="UniProtKB-KW"/>
</dbReference>
<dbReference type="GO" id="GO:0000027">
    <property type="term" value="P:ribosomal large subunit assembly"/>
    <property type="evidence" value="ECO:0007669"/>
    <property type="project" value="TreeGrafter"/>
</dbReference>
<reference evidence="3" key="1">
    <citation type="journal article" date="2019" name="Environ. Microbiol.">
        <title>Fungal ecological strategies reflected in gene transcription - a case study of two litter decomposers.</title>
        <authorList>
            <person name="Barbi F."/>
            <person name="Kohler A."/>
            <person name="Barry K."/>
            <person name="Baskaran P."/>
            <person name="Daum C."/>
            <person name="Fauchery L."/>
            <person name="Ihrmark K."/>
            <person name="Kuo A."/>
            <person name="LaButti K."/>
            <person name="Lipzen A."/>
            <person name="Morin E."/>
            <person name="Grigoriev I.V."/>
            <person name="Henrissat B."/>
            <person name="Lindahl B."/>
            <person name="Martin F."/>
        </authorList>
    </citation>
    <scope>NUCLEOTIDE SEQUENCE</scope>
    <source>
        <strain evidence="3">JB14</strain>
    </source>
</reference>
<dbReference type="PANTHER" id="PTHR48103:SF2">
    <property type="entry name" value="MIDASIN"/>
    <property type="match status" value="1"/>
</dbReference>
<keyword evidence="4" id="KW-1185">Reference proteome</keyword>
<evidence type="ECO:0000313" key="3">
    <source>
        <dbReference type="EMBL" id="KAE9385905.1"/>
    </source>
</evidence>
<evidence type="ECO:0000256" key="1">
    <source>
        <dbReference type="ARBA" id="ARBA00022741"/>
    </source>
</evidence>
<dbReference type="Proteomes" id="UP000799118">
    <property type="component" value="Unassembled WGS sequence"/>
</dbReference>
<evidence type="ECO:0000313" key="4">
    <source>
        <dbReference type="Proteomes" id="UP000799118"/>
    </source>
</evidence>
<dbReference type="SUPFAM" id="SSF52540">
    <property type="entry name" value="P-loop containing nucleoside triphosphate hydrolases"/>
    <property type="match status" value="2"/>
</dbReference>
<dbReference type="AlphaFoldDB" id="A0A6A4GKU6"/>
<keyword evidence="2" id="KW-0067">ATP-binding</keyword>
<keyword evidence="1" id="KW-0547">Nucleotide-binding</keyword>